<accession>A0A0V1LY01</accession>
<protein>
    <submittedName>
        <fullName evidence="1">Uncharacterized protein</fullName>
    </submittedName>
</protein>
<proteinExistence type="predicted"/>
<sequence length="74" mass="8650">LEENSLITEKKRTLLVRGKRHSRDKMERTWLCENTVKLYKDGGDFFWENDSGPDLNGTEFLGKYGNGPDKKWLS</sequence>
<evidence type="ECO:0000313" key="2">
    <source>
        <dbReference type="Proteomes" id="UP000054843"/>
    </source>
</evidence>
<gene>
    <name evidence="1" type="ORF">T10_7653</name>
</gene>
<name>A0A0V1LY01_9BILA</name>
<dbReference type="AlphaFoldDB" id="A0A0V1LY01"/>
<keyword evidence="2" id="KW-1185">Reference proteome</keyword>
<organism evidence="1 2">
    <name type="scientific">Trichinella papuae</name>
    <dbReference type="NCBI Taxonomy" id="268474"/>
    <lineage>
        <taxon>Eukaryota</taxon>
        <taxon>Metazoa</taxon>
        <taxon>Ecdysozoa</taxon>
        <taxon>Nematoda</taxon>
        <taxon>Enoplea</taxon>
        <taxon>Dorylaimia</taxon>
        <taxon>Trichinellida</taxon>
        <taxon>Trichinellidae</taxon>
        <taxon>Trichinella</taxon>
    </lineage>
</organism>
<dbReference type="Proteomes" id="UP000054843">
    <property type="component" value="Unassembled WGS sequence"/>
</dbReference>
<reference evidence="1 2" key="1">
    <citation type="submission" date="2015-01" db="EMBL/GenBank/DDBJ databases">
        <title>Evolution of Trichinella species and genotypes.</title>
        <authorList>
            <person name="Korhonen P.K."/>
            <person name="Edoardo P."/>
            <person name="Giuseppe L.R."/>
            <person name="Gasser R.B."/>
        </authorList>
    </citation>
    <scope>NUCLEOTIDE SEQUENCE [LARGE SCALE GENOMIC DNA]</scope>
    <source>
        <strain evidence="1">ISS1980</strain>
    </source>
</reference>
<dbReference type="EMBL" id="JYDO01001193">
    <property type="protein sequence ID" value="KRZ64351.1"/>
    <property type="molecule type" value="Genomic_DNA"/>
</dbReference>
<feature type="non-terminal residue" evidence="1">
    <location>
        <position position="1"/>
    </location>
</feature>
<comment type="caution">
    <text evidence="1">The sequence shown here is derived from an EMBL/GenBank/DDBJ whole genome shotgun (WGS) entry which is preliminary data.</text>
</comment>
<evidence type="ECO:0000313" key="1">
    <source>
        <dbReference type="EMBL" id="KRZ64351.1"/>
    </source>
</evidence>